<name>A0A327X0B9_LARAB</name>
<evidence type="ECO:0000313" key="2">
    <source>
        <dbReference type="Proteomes" id="UP000248790"/>
    </source>
</evidence>
<comment type="caution">
    <text evidence="1">The sequence shown here is derived from an EMBL/GenBank/DDBJ whole genome shotgun (WGS) entry which is preliminary data.</text>
</comment>
<dbReference type="EMBL" id="QLMC01000003">
    <property type="protein sequence ID" value="RAJ98065.1"/>
    <property type="molecule type" value="Genomic_DNA"/>
</dbReference>
<dbReference type="AlphaFoldDB" id="A0A327X0B9"/>
<reference evidence="1 2" key="1">
    <citation type="submission" date="2018-06" db="EMBL/GenBank/DDBJ databases">
        <title>Genomic Encyclopedia of Archaeal and Bacterial Type Strains, Phase II (KMG-II): from individual species to whole genera.</title>
        <authorList>
            <person name="Goeker M."/>
        </authorList>
    </citation>
    <scope>NUCLEOTIDE SEQUENCE [LARGE SCALE GENOMIC DNA]</scope>
    <source>
        <strain evidence="1 2">DSM 21851</strain>
    </source>
</reference>
<proteinExistence type="predicted"/>
<gene>
    <name evidence="1" type="ORF">LX87_02973</name>
</gene>
<keyword evidence="2" id="KW-1185">Reference proteome</keyword>
<organism evidence="1 2">
    <name type="scientific">Larkinella arboricola</name>
    <dbReference type="NCBI Taxonomy" id="643671"/>
    <lineage>
        <taxon>Bacteria</taxon>
        <taxon>Pseudomonadati</taxon>
        <taxon>Bacteroidota</taxon>
        <taxon>Cytophagia</taxon>
        <taxon>Cytophagales</taxon>
        <taxon>Spirosomataceae</taxon>
        <taxon>Larkinella</taxon>
    </lineage>
</organism>
<evidence type="ECO:0000313" key="1">
    <source>
        <dbReference type="EMBL" id="RAJ98065.1"/>
    </source>
</evidence>
<protein>
    <submittedName>
        <fullName evidence="1">Uncharacterized protein</fullName>
    </submittedName>
</protein>
<sequence length="96" mass="11217">MDHAQRLPLSNCNEKQPYSHRHLEWIAVTAGAFFDKYPKLLTDDVLETLAIGKLSTKLEQFGHLKEFYPLNKALEGYRAYLYPKLKKHLFGPLYVH</sequence>
<dbReference type="Proteomes" id="UP000248790">
    <property type="component" value="Unassembled WGS sequence"/>
</dbReference>
<accession>A0A327X0B9</accession>